<evidence type="ECO:0000256" key="3">
    <source>
        <dbReference type="ARBA" id="ARBA00023163"/>
    </source>
</evidence>
<dbReference type="PANTHER" id="PTHR43132:SF6">
    <property type="entry name" value="HTH-TYPE TRANSCRIPTIONAL REPRESSOR CZRA"/>
    <property type="match status" value="1"/>
</dbReference>
<dbReference type="InterPro" id="IPR018334">
    <property type="entry name" value="ArsR_HTH"/>
</dbReference>
<organism evidence="6 7">
    <name type="scientific">Eubacterium segne</name>
    <dbReference type="NCBI Taxonomy" id="2763045"/>
    <lineage>
        <taxon>Bacteria</taxon>
        <taxon>Bacillati</taxon>
        <taxon>Bacillota</taxon>
        <taxon>Clostridia</taxon>
        <taxon>Eubacteriales</taxon>
        <taxon>Eubacteriaceae</taxon>
        <taxon>Eubacterium</taxon>
    </lineage>
</organism>
<dbReference type="NCBIfam" id="NF033788">
    <property type="entry name" value="HTH_metalloreg"/>
    <property type="match status" value="1"/>
</dbReference>
<dbReference type="InterPro" id="IPR036390">
    <property type="entry name" value="WH_DNA-bd_sf"/>
</dbReference>
<protein>
    <submittedName>
        <fullName evidence="6">Helix-turn-helix transcriptional regulator</fullName>
    </submittedName>
</protein>
<keyword evidence="2" id="KW-0238">DNA-binding</keyword>
<dbReference type="InterPro" id="IPR051011">
    <property type="entry name" value="Metal_resp_trans_reg"/>
</dbReference>
<dbReference type="PRINTS" id="PR00778">
    <property type="entry name" value="HTHARSR"/>
</dbReference>
<dbReference type="SUPFAM" id="SSF46785">
    <property type="entry name" value="Winged helix' DNA-binding domain"/>
    <property type="match status" value="1"/>
</dbReference>
<dbReference type="PANTHER" id="PTHR43132">
    <property type="entry name" value="ARSENICAL RESISTANCE OPERON REPRESSOR ARSR-RELATED"/>
    <property type="match status" value="1"/>
</dbReference>
<comment type="caution">
    <text evidence="6">The sequence shown here is derived from an EMBL/GenBank/DDBJ whole genome shotgun (WGS) entry which is preliminary data.</text>
</comment>
<dbReference type="PROSITE" id="PS50987">
    <property type="entry name" value="HTH_ARSR_2"/>
    <property type="match status" value="1"/>
</dbReference>
<keyword evidence="1" id="KW-0805">Transcription regulation</keyword>
<dbReference type="RefSeq" id="WP_021952717.1">
    <property type="nucleotide sequence ID" value="NZ_JACOOZ010000002.1"/>
</dbReference>
<dbReference type="InterPro" id="IPR001845">
    <property type="entry name" value="HTH_ArsR_DNA-bd_dom"/>
</dbReference>
<evidence type="ECO:0000256" key="2">
    <source>
        <dbReference type="ARBA" id="ARBA00023125"/>
    </source>
</evidence>
<dbReference type="Gene3D" id="1.10.10.10">
    <property type="entry name" value="Winged helix-like DNA-binding domain superfamily/Winged helix DNA-binding domain"/>
    <property type="match status" value="1"/>
</dbReference>
<gene>
    <name evidence="6" type="ORF">H8S00_03985</name>
</gene>
<keyword evidence="4" id="KW-0105">Cadmium resistance</keyword>
<keyword evidence="7" id="KW-1185">Reference proteome</keyword>
<dbReference type="SMART" id="SM00418">
    <property type="entry name" value="HTH_ARSR"/>
    <property type="match status" value="1"/>
</dbReference>
<name>A0ABR7F0K1_9FIRM</name>
<dbReference type="Pfam" id="PF01022">
    <property type="entry name" value="HTH_5"/>
    <property type="match status" value="1"/>
</dbReference>
<sequence length="118" mass="13610">MEEKLQSCGEHHHHDDVVESRSLNMPDEGMLCDLAEFFKVFADSTRIKILYALSEGELCVCDIWQSLGLTQSAVSHQLRILKQMRLVKYRKEGKTIYYSLDDGHIQSILNQGLEHVME</sequence>
<dbReference type="CDD" id="cd00090">
    <property type="entry name" value="HTH_ARSR"/>
    <property type="match status" value="1"/>
</dbReference>
<dbReference type="Proteomes" id="UP000597877">
    <property type="component" value="Unassembled WGS sequence"/>
</dbReference>
<evidence type="ECO:0000259" key="5">
    <source>
        <dbReference type="PROSITE" id="PS50987"/>
    </source>
</evidence>
<evidence type="ECO:0000256" key="4">
    <source>
        <dbReference type="ARBA" id="ARBA00043263"/>
    </source>
</evidence>
<dbReference type="PROSITE" id="PS00846">
    <property type="entry name" value="HTH_ARSR_1"/>
    <property type="match status" value="1"/>
</dbReference>
<dbReference type="InterPro" id="IPR011991">
    <property type="entry name" value="ArsR-like_HTH"/>
</dbReference>
<dbReference type="EMBL" id="JACOOZ010000002">
    <property type="protein sequence ID" value="MBC5667142.1"/>
    <property type="molecule type" value="Genomic_DNA"/>
</dbReference>
<proteinExistence type="predicted"/>
<keyword evidence="3" id="KW-0804">Transcription</keyword>
<reference evidence="6 7" key="1">
    <citation type="submission" date="2020-08" db="EMBL/GenBank/DDBJ databases">
        <title>Genome public.</title>
        <authorList>
            <person name="Liu C."/>
            <person name="Sun Q."/>
        </authorList>
    </citation>
    <scope>NUCLEOTIDE SEQUENCE [LARGE SCALE GENOMIC DNA]</scope>
    <source>
        <strain evidence="6 7">BX4</strain>
    </source>
</reference>
<accession>A0ABR7F0K1</accession>
<evidence type="ECO:0000313" key="6">
    <source>
        <dbReference type="EMBL" id="MBC5667142.1"/>
    </source>
</evidence>
<evidence type="ECO:0000313" key="7">
    <source>
        <dbReference type="Proteomes" id="UP000597877"/>
    </source>
</evidence>
<evidence type="ECO:0000256" key="1">
    <source>
        <dbReference type="ARBA" id="ARBA00023015"/>
    </source>
</evidence>
<dbReference type="InterPro" id="IPR036388">
    <property type="entry name" value="WH-like_DNA-bd_sf"/>
</dbReference>
<feature type="domain" description="HTH arsR-type" evidence="5">
    <location>
        <begin position="26"/>
        <end position="118"/>
    </location>
</feature>